<evidence type="ECO:0000256" key="1">
    <source>
        <dbReference type="SAM" id="Phobius"/>
    </source>
</evidence>
<keyword evidence="1" id="KW-1133">Transmembrane helix</keyword>
<comment type="caution">
    <text evidence="4">The sequence shown here is derived from an EMBL/GenBank/DDBJ whole genome shotgun (WGS) entry which is preliminary data.</text>
</comment>
<accession>A0A367GPT9</accession>
<dbReference type="Pfam" id="PF04773">
    <property type="entry name" value="FecR"/>
    <property type="match status" value="1"/>
</dbReference>
<dbReference type="EMBL" id="QGDC01000004">
    <property type="protein sequence ID" value="RCH55300.1"/>
    <property type="molecule type" value="Genomic_DNA"/>
</dbReference>
<evidence type="ECO:0000313" key="5">
    <source>
        <dbReference type="Proteomes" id="UP000253209"/>
    </source>
</evidence>
<proteinExistence type="predicted"/>
<dbReference type="InterPro" id="IPR032508">
    <property type="entry name" value="FecR_C"/>
</dbReference>
<evidence type="ECO:0000259" key="3">
    <source>
        <dbReference type="Pfam" id="PF16344"/>
    </source>
</evidence>
<gene>
    <name evidence="4" type="ORF">DJ568_08950</name>
</gene>
<evidence type="ECO:0000313" key="4">
    <source>
        <dbReference type="EMBL" id="RCH55300.1"/>
    </source>
</evidence>
<feature type="domain" description="FecR protein" evidence="2">
    <location>
        <begin position="108"/>
        <end position="200"/>
    </location>
</feature>
<dbReference type="AlphaFoldDB" id="A0A367GPT9"/>
<feature type="transmembrane region" description="Helical" evidence="1">
    <location>
        <begin position="71"/>
        <end position="90"/>
    </location>
</feature>
<evidence type="ECO:0000259" key="2">
    <source>
        <dbReference type="Pfam" id="PF04773"/>
    </source>
</evidence>
<dbReference type="InterPro" id="IPR006860">
    <property type="entry name" value="FecR"/>
</dbReference>
<dbReference type="PANTHER" id="PTHR30273:SF2">
    <property type="entry name" value="PROTEIN FECR"/>
    <property type="match status" value="1"/>
</dbReference>
<protein>
    <submittedName>
        <fullName evidence="4">Iron dicitrate transport regulator FecR</fullName>
    </submittedName>
</protein>
<keyword evidence="1" id="KW-0472">Membrane</keyword>
<reference evidence="4 5" key="1">
    <citation type="submission" date="2018-05" db="EMBL/GenBank/DDBJ databases">
        <title>Mucilaginibacter hurinus sp. nov., isolated from briquette warehouse soil.</title>
        <authorList>
            <person name="Choi L."/>
        </authorList>
    </citation>
    <scope>NUCLEOTIDE SEQUENCE [LARGE SCALE GENOMIC DNA]</scope>
    <source>
        <strain evidence="4 5">ZR32</strain>
    </source>
</reference>
<dbReference type="PANTHER" id="PTHR30273">
    <property type="entry name" value="PERIPLASMIC SIGNAL SENSOR AND SIGMA FACTOR ACTIVATOR FECR-RELATED"/>
    <property type="match status" value="1"/>
</dbReference>
<dbReference type="InterPro" id="IPR012373">
    <property type="entry name" value="Ferrdict_sens_TM"/>
</dbReference>
<keyword evidence="1" id="KW-0812">Transmembrane</keyword>
<dbReference type="OrthoDB" id="1119382at2"/>
<dbReference type="RefSeq" id="WP_114004922.1">
    <property type="nucleotide sequence ID" value="NZ_QGDC01000004.1"/>
</dbReference>
<feature type="domain" description="Protein FecR C-terminal" evidence="3">
    <location>
        <begin position="250"/>
        <end position="312"/>
    </location>
</feature>
<dbReference type="Gene3D" id="2.60.120.1440">
    <property type="match status" value="1"/>
</dbReference>
<dbReference type="Gene3D" id="3.55.50.30">
    <property type="match status" value="1"/>
</dbReference>
<dbReference type="Pfam" id="PF16344">
    <property type="entry name" value="FecR_C"/>
    <property type="match status" value="1"/>
</dbReference>
<name>A0A367GPT9_9SPHI</name>
<organism evidence="4 5">
    <name type="scientific">Mucilaginibacter hurinus</name>
    <dbReference type="NCBI Taxonomy" id="2201324"/>
    <lineage>
        <taxon>Bacteria</taxon>
        <taxon>Pseudomonadati</taxon>
        <taxon>Bacteroidota</taxon>
        <taxon>Sphingobacteriia</taxon>
        <taxon>Sphingobacteriales</taxon>
        <taxon>Sphingobacteriaceae</taxon>
        <taxon>Mucilaginibacter</taxon>
    </lineage>
</organism>
<keyword evidence="5" id="KW-1185">Reference proteome</keyword>
<dbReference type="GO" id="GO:0016989">
    <property type="term" value="F:sigma factor antagonist activity"/>
    <property type="evidence" value="ECO:0007669"/>
    <property type="project" value="TreeGrafter"/>
</dbReference>
<sequence>MRRFNLNKGEKGDDARDNMRLQEKLIEKYFEKLDLDEVRADEENAGFDSRKVYANITNTIDEPTVTVKPSYSRWLVAASVIAVFVFLSWFNRNNILNYLSPINMLEVAAANGNVTHITLGDGTKIWLNSGSKLKYPERFRGSLREITIEGEAFFDVAHDADHPFIVHTGDISTHVLGTSFNVQAYADEDLLKVDVVSGKVGVVPAKSAALEFETVFLTPSQAVVYDKRKQTITRSANIDISTVSAWKENRLVFKNVPLNDVLKTLSRKFNYEIDADNNLSRCFISADFTNVPFKDIMAVMAKLVKGKAVVKGSRYHLQGKGC</sequence>
<dbReference type="Proteomes" id="UP000253209">
    <property type="component" value="Unassembled WGS sequence"/>
</dbReference>